<dbReference type="InterPro" id="IPR050951">
    <property type="entry name" value="Retrovirus_Pol_polyprotein"/>
</dbReference>
<dbReference type="EC" id="2.7.7.49" evidence="1"/>
<dbReference type="Pfam" id="PF00665">
    <property type="entry name" value="rve"/>
    <property type="match status" value="1"/>
</dbReference>
<organism evidence="4 5">
    <name type="scientific">Strigamia maritima</name>
    <name type="common">European centipede</name>
    <name type="synonym">Geophilus maritimus</name>
    <dbReference type="NCBI Taxonomy" id="126957"/>
    <lineage>
        <taxon>Eukaryota</taxon>
        <taxon>Metazoa</taxon>
        <taxon>Ecdysozoa</taxon>
        <taxon>Arthropoda</taxon>
        <taxon>Myriapoda</taxon>
        <taxon>Chilopoda</taxon>
        <taxon>Pleurostigmophora</taxon>
        <taxon>Geophilomorpha</taxon>
        <taxon>Linotaeniidae</taxon>
        <taxon>Strigamia</taxon>
    </lineage>
</organism>
<evidence type="ECO:0000256" key="1">
    <source>
        <dbReference type="ARBA" id="ARBA00012493"/>
    </source>
</evidence>
<dbReference type="PhylomeDB" id="T1JBX9"/>
<dbReference type="AlphaFoldDB" id="T1JBX9"/>
<dbReference type="Proteomes" id="UP000014500">
    <property type="component" value="Unassembled WGS sequence"/>
</dbReference>
<protein>
    <recommendedName>
        <fullName evidence="1">RNA-directed DNA polymerase</fullName>
        <ecNumber evidence="1">2.7.7.49</ecNumber>
    </recommendedName>
</protein>
<dbReference type="HOGENOM" id="CLU_000384_6_5_1"/>
<dbReference type="PANTHER" id="PTHR37984">
    <property type="entry name" value="PROTEIN CBG26694"/>
    <property type="match status" value="1"/>
</dbReference>
<dbReference type="OMA" id="ERTIGRC"/>
<feature type="region of interest" description="Disordered" evidence="2">
    <location>
        <begin position="408"/>
        <end position="428"/>
    </location>
</feature>
<reference evidence="5" key="1">
    <citation type="submission" date="2011-05" db="EMBL/GenBank/DDBJ databases">
        <authorList>
            <person name="Richards S.R."/>
            <person name="Qu J."/>
            <person name="Jiang H."/>
            <person name="Jhangiani S.N."/>
            <person name="Agravi P."/>
            <person name="Goodspeed R."/>
            <person name="Gross S."/>
            <person name="Mandapat C."/>
            <person name="Jackson L."/>
            <person name="Mathew T."/>
            <person name="Pu L."/>
            <person name="Thornton R."/>
            <person name="Saada N."/>
            <person name="Wilczek-Boney K.B."/>
            <person name="Lee S."/>
            <person name="Kovar C."/>
            <person name="Wu Y."/>
            <person name="Scherer S.E."/>
            <person name="Worley K.C."/>
            <person name="Muzny D.M."/>
            <person name="Gibbs R."/>
        </authorList>
    </citation>
    <scope>NUCLEOTIDE SEQUENCE</scope>
    <source>
        <strain evidence="5">Brora</strain>
    </source>
</reference>
<dbReference type="GO" id="GO:0003964">
    <property type="term" value="F:RNA-directed DNA polymerase activity"/>
    <property type="evidence" value="ECO:0007669"/>
    <property type="project" value="UniProtKB-EC"/>
</dbReference>
<dbReference type="InterPro" id="IPR001584">
    <property type="entry name" value="Integrase_cat-core"/>
</dbReference>
<dbReference type="InterPro" id="IPR012337">
    <property type="entry name" value="RNaseH-like_sf"/>
</dbReference>
<feature type="domain" description="Integrase catalytic" evidence="3">
    <location>
        <begin position="101"/>
        <end position="264"/>
    </location>
</feature>
<evidence type="ECO:0000313" key="4">
    <source>
        <dbReference type="EnsemblMetazoa" id="SMAR011285-PA"/>
    </source>
</evidence>
<dbReference type="Pfam" id="PF17921">
    <property type="entry name" value="Integrase_H2C2"/>
    <property type="match status" value="1"/>
</dbReference>
<dbReference type="GO" id="GO:0015074">
    <property type="term" value="P:DNA integration"/>
    <property type="evidence" value="ECO:0007669"/>
    <property type="project" value="InterPro"/>
</dbReference>
<dbReference type="PANTHER" id="PTHR37984:SF5">
    <property type="entry name" value="PROTEIN NYNRIN-LIKE"/>
    <property type="match status" value="1"/>
</dbReference>
<proteinExistence type="predicted"/>
<feature type="compositionally biased region" description="Low complexity" evidence="2">
    <location>
        <begin position="408"/>
        <end position="420"/>
    </location>
</feature>
<evidence type="ECO:0000259" key="3">
    <source>
        <dbReference type="PROSITE" id="PS50994"/>
    </source>
</evidence>
<sequence>MTLYSALTEALQEVPPTREEIIAAQRADTRLYKIIQFLQTGKFSKEDKNNHDIKSESRGYLMDGDMLVYFAPSDDKELDNSGNGFKAAIPRTLVRRALFACHGHPMSGHSGITKTKYRAKQLYHWKRMSKDKVTAVILDNCTKYVELFPLSTATGTIVASKLHEVGCRHGFPKKIISDNGPQFISKVYSEYCKRMGVKKLLTSPFNPSANPTERANRNLKMMLAIFSDVHSHWPRFLNNFAFASQTEISEATGSTPMLLNSGRVVPPPWDPRIISHVGKLDRNNPQDYINRLLSTIRAATEVMCTRVQKNYEKHRALHHKKYNVISFEINDLVWRNTHFLSAKKEKFSAGLAKRRNGPWKIIKVLGGCAYKLEKLEDGSIEPSINIKELTPYIPEFPVEFWLEGQSCASNSPQSTSSNTNRPCPIDRS</sequence>
<dbReference type="STRING" id="126957.T1JBX9"/>
<evidence type="ECO:0000313" key="5">
    <source>
        <dbReference type="Proteomes" id="UP000014500"/>
    </source>
</evidence>
<dbReference type="PROSITE" id="PS50994">
    <property type="entry name" value="INTEGRASE"/>
    <property type="match status" value="1"/>
</dbReference>
<dbReference type="GO" id="GO:0003676">
    <property type="term" value="F:nucleic acid binding"/>
    <property type="evidence" value="ECO:0007669"/>
    <property type="project" value="InterPro"/>
</dbReference>
<dbReference type="SUPFAM" id="SSF53098">
    <property type="entry name" value="Ribonuclease H-like"/>
    <property type="match status" value="1"/>
</dbReference>
<accession>T1JBX9</accession>
<dbReference type="EnsemblMetazoa" id="SMAR011285-RA">
    <property type="protein sequence ID" value="SMAR011285-PA"/>
    <property type="gene ID" value="SMAR011285"/>
</dbReference>
<dbReference type="Gene3D" id="3.30.420.10">
    <property type="entry name" value="Ribonuclease H-like superfamily/Ribonuclease H"/>
    <property type="match status" value="1"/>
</dbReference>
<dbReference type="InterPro" id="IPR041588">
    <property type="entry name" value="Integrase_H2C2"/>
</dbReference>
<name>T1JBX9_STRMM</name>
<dbReference type="eggNOG" id="KOG0017">
    <property type="taxonomic scope" value="Eukaryota"/>
</dbReference>
<evidence type="ECO:0000256" key="2">
    <source>
        <dbReference type="SAM" id="MobiDB-lite"/>
    </source>
</evidence>
<dbReference type="EMBL" id="JH432037">
    <property type="status" value="NOT_ANNOTATED_CDS"/>
    <property type="molecule type" value="Genomic_DNA"/>
</dbReference>
<keyword evidence="5" id="KW-1185">Reference proteome</keyword>
<reference evidence="4" key="2">
    <citation type="submission" date="2015-02" db="UniProtKB">
        <authorList>
            <consortium name="EnsemblMetazoa"/>
        </authorList>
    </citation>
    <scope>IDENTIFICATION</scope>
</reference>
<dbReference type="InterPro" id="IPR036397">
    <property type="entry name" value="RNaseH_sf"/>
</dbReference>